<protein>
    <submittedName>
        <fullName evidence="2">Uncharacterized membrane protein YoaK, UPF0700 family</fullName>
    </submittedName>
</protein>
<keyword evidence="1" id="KW-0472">Membrane</keyword>
<dbReference type="PANTHER" id="PTHR37314">
    <property type="entry name" value="SLR0142 PROTEIN"/>
    <property type="match status" value="1"/>
</dbReference>
<organism evidence="2 3">
    <name type="scientific">Bosea lathyri</name>
    <dbReference type="NCBI Taxonomy" id="1036778"/>
    <lineage>
        <taxon>Bacteria</taxon>
        <taxon>Pseudomonadati</taxon>
        <taxon>Pseudomonadota</taxon>
        <taxon>Alphaproteobacteria</taxon>
        <taxon>Hyphomicrobiales</taxon>
        <taxon>Boseaceae</taxon>
        <taxon>Bosea</taxon>
    </lineage>
</organism>
<keyword evidence="1" id="KW-1133">Transmembrane helix</keyword>
<evidence type="ECO:0000256" key="1">
    <source>
        <dbReference type="SAM" id="Phobius"/>
    </source>
</evidence>
<evidence type="ECO:0000313" key="3">
    <source>
        <dbReference type="Proteomes" id="UP000236743"/>
    </source>
</evidence>
<dbReference type="InterPro" id="IPR010699">
    <property type="entry name" value="DUF1275"/>
</dbReference>
<feature type="transmembrane region" description="Helical" evidence="1">
    <location>
        <begin position="167"/>
        <end position="186"/>
    </location>
</feature>
<dbReference type="Pfam" id="PF06912">
    <property type="entry name" value="DUF1275"/>
    <property type="match status" value="1"/>
</dbReference>
<dbReference type="PANTHER" id="PTHR37314:SF4">
    <property type="entry name" value="UPF0700 TRANSMEMBRANE PROTEIN YOAK"/>
    <property type="match status" value="1"/>
</dbReference>
<reference evidence="2 3" key="1">
    <citation type="submission" date="2016-10" db="EMBL/GenBank/DDBJ databases">
        <authorList>
            <person name="de Groot N.N."/>
        </authorList>
    </citation>
    <scope>NUCLEOTIDE SEQUENCE [LARGE SCALE GENOMIC DNA]</scope>
    <source>
        <strain evidence="2 3">DSM 26656</strain>
    </source>
</reference>
<dbReference type="AlphaFoldDB" id="A0A1H5XD25"/>
<dbReference type="Proteomes" id="UP000236743">
    <property type="component" value="Unassembled WGS sequence"/>
</dbReference>
<gene>
    <name evidence="2" type="ORF">SAMN04488115_103193</name>
</gene>
<sequence>MTEYQRRVVALAICLSCLAGYVDAIGFITLGGFFVSFMTGNSTRLGIELATGHAEGIATAAGVILLFVIGVVLGALVGHLAPASSRAAVLAWVTLCLAAAALAYTMGSPNLAIAGLVLAMGAENAIFQRNGETTIGLTYMTGTLVKVGQRIAGSLVGAKTGPWNRHLTLWLGLVLGAVAGALAHQAVGLHAIWGAALLAALLTIVTVFLPVAE</sequence>
<dbReference type="EMBL" id="FNUY01000003">
    <property type="protein sequence ID" value="SEG09629.1"/>
    <property type="molecule type" value="Genomic_DNA"/>
</dbReference>
<feature type="transmembrane region" description="Helical" evidence="1">
    <location>
        <begin position="57"/>
        <end position="80"/>
    </location>
</feature>
<keyword evidence="3" id="KW-1185">Reference proteome</keyword>
<dbReference type="RefSeq" id="WP_103872049.1">
    <property type="nucleotide sequence ID" value="NZ_FNUY01000003.1"/>
</dbReference>
<proteinExistence type="predicted"/>
<dbReference type="OrthoDB" id="885342at2"/>
<evidence type="ECO:0000313" key="2">
    <source>
        <dbReference type="EMBL" id="SEG09629.1"/>
    </source>
</evidence>
<accession>A0A1H5XD25</accession>
<name>A0A1H5XD25_9HYPH</name>
<keyword evidence="1" id="KW-0812">Transmembrane</keyword>
<feature type="transmembrane region" description="Helical" evidence="1">
    <location>
        <begin position="192"/>
        <end position="212"/>
    </location>
</feature>
<feature type="transmembrane region" description="Helical" evidence="1">
    <location>
        <begin position="87"/>
        <end position="105"/>
    </location>
</feature>